<keyword evidence="2" id="KW-1185">Reference proteome</keyword>
<accession>A0A3D8TTH2</accession>
<dbReference type="AlphaFoldDB" id="A0A3D8TTH2"/>
<reference evidence="2" key="1">
    <citation type="submission" date="2015-04" db="EMBL/GenBank/DDBJ databases">
        <authorList>
            <person name="Schardt J."/>
            <person name="Mueller-Herbst S."/>
            <person name="Scherer S."/>
            <person name="Huptas C."/>
        </authorList>
    </citation>
    <scope>NUCLEOTIDE SEQUENCE [LARGE SCALE GENOMIC DNA]</scope>
    <source>
        <strain evidence="2">Kiel-L1</strain>
    </source>
</reference>
<comment type="caution">
    <text evidence="1">The sequence shown here is derived from an EMBL/GenBank/DDBJ whole genome shotgun (WGS) entry which is preliminary data.</text>
</comment>
<sequence>MKKWLIGCCVILILGVAGVFVYKNYEKHQTPTAVRVDGSDYALTDEPADLKEIGDFVGEVQHVVDRYELPKRNLESNFLKKGTKIYLEKKQSESLAQIVFYERDGEKFVAREIIETR</sequence>
<name>A0A3D8TTH2_9LIST</name>
<evidence type="ECO:0000313" key="2">
    <source>
        <dbReference type="Proteomes" id="UP000257055"/>
    </source>
</evidence>
<dbReference type="EMBL" id="LARY01000001">
    <property type="protein sequence ID" value="RDX02318.1"/>
    <property type="molecule type" value="Genomic_DNA"/>
</dbReference>
<gene>
    <name evidence="1" type="ORF">UR08_02020</name>
</gene>
<proteinExistence type="predicted"/>
<evidence type="ECO:0000313" key="1">
    <source>
        <dbReference type="EMBL" id="RDX02318.1"/>
    </source>
</evidence>
<dbReference type="Proteomes" id="UP000257055">
    <property type="component" value="Unassembled WGS sequence"/>
</dbReference>
<protein>
    <submittedName>
        <fullName evidence="1">Uncharacterized protein</fullName>
    </submittedName>
</protein>
<dbReference type="RefSeq" id="WP_115751997.1">
    <property type="nucleotide sequence ID" value="NZ_LARY01000001.1"/>
</dbReference>
<organism evidence="1 2">
    <name type="scientific">Listeria kieliensis</name>
    <dbReference type="NCBI Taxonomy" id="1621700"/>
    <lineage>
        <taxon>Bacteria</taxon>
        <taxon>Bacillati</taxon>
        <taxon>Bacillota</taxon>
        <taxon>Bacilli</taxon>
        <taxon>Bacillales</taxon>
        <taxon>Listeriaceae</taxon>
        <taxon>Listeria</taxon>
    </lineage>
</organism>